<evidence type="ECO:0000256" key="1">
    <source>
        <dbReference type="ARBA" id="ARBA00022737"/>
    </source>
</evidence>
<gene>
    <name evidence="3" type="ORF">CCAM_LOCUS27068</name>
</gene>
<dbReference type="InterPro" id="IPR011990">
    <property type="entry name" value="TPR-like_helical_dom_sf"/>
</dbReference>
<accession>A0A484M990</accession>
<evidence type="ECO:0000256" key="2">
    <source>
        <dbReference type="PROSITE-ProRule" id="PRU00708"/>
    </source>
</evidence>
<dbReference type="OrthoDB" id="1900964at2759"/>
<keyword evidence="1" id="KW-0677">Repeat</keyword>
<evidence type="ECO:0000313" key="4">
    <source>
        <dbReference type="Proteomes" id="UP000595140"/>
    </source>
</evidence>
<dbReference type="NCBIfam" id="TIGR00756">
    <property type="entry name" value="PPR"/>
    <property type="match status" value="2"/>
</dbReference>
<protein>
    <submittedName>
        <fullName evidence="3">Uncharacterized protein</fullName>
    </submittedName>
</protein>
<dbReference type="GO" id="GO:0000373">
    <property type="term" value="P:Group II intron splicing"/>
    <property type="evidence" value="ECO:0007669"/>
    <property type="project" value="InterPro"/>
</dbReference>
<reference evidence="3 4" key="1">
    <citation type="submission" date="2018-04" db="EMBL/GenBank/DDBJ databases">
        <authorList>
            <person name="Vogel A."/>
        </authorList>
    </citation>
    <scope>NUCLEOTIDE SEQUENCE [LARGE SCALE GENOMIC DNA]</scope>
</reference>
<dbReference type="PANTHER" id="PTHR47594">
    <property type="entry name" value="PPR CONTAINING PLANT-LIKE PROTEIN"/>
    <property type="match status" value="1"/>
</dbReference>
<dbReference type="InterPro" id="IPR044190">
    <property type="entry name" value="THA8-like"/>
</dbReference>
<name>A0A484M990_9ASTE</name>
<dbReference type="EMBL" id="OOIL02002916">
    <property type="protein sequence ID" value="VFQ85292.1"/>
    <property type="molecule type" value="Genomic_DNA"/>
</dbReference>
<feature type="repeat" description="PPR" evidence="2">
    <location>
        <begin position="164"/>
        <end position="198"/>
    </location>
</feature>
<dbReference type="AlphaFoldDB" id="A0A484M990"/>
<proteinExistence type="predicted"/>
<dbReference type="Gene3D" id="1.25.40.10">
    <property type="entry name" value="Tetratricopeptide repeat domain"/>
    <property type="match status" value="1"/>
</dbReference>
<dbReference type="InterPro" id="IPR002885">
    <property type="entry name" value="PPR_rpt"/>
</dbReference>
<dbReference type="GO" id="GO:0009658">
    <property type="term" value="P:chloroplast organization"/>
    <property type="evidence" value="ECO:0007669"/>
    <property type="project" value="InterPro"/>
</dbReference>
<dbReference type="GO" id="GO:0003723">
    <property type="term" value="F:RNA binding"/>
    <property type="evidence" value="ECO:0007669"/>
    <property type="project" value="InterPro"/>
</dbReference>
<evidence type="ECO:0000313" key="3">
    <source>
        <dbReference type="EMBL" id="VFQ85292.1"/>
    </source>
</evidence>
<organism evidence="3 4">
    <name type="scientific">Cuscuta campestris</name>
    <dbReference type="NCBI Taxonomy" id="132261"/>
    <lineage>
        <taxon>Eukaryota</taxon>
        <taxon>Viridiplantae</taxon>
        <taxon>Streptophyta</taxon>
        <taxon>Embryophyta</taxon>
        <taxon>Tracheophyta</taxon>
        <taxon>Spermatophyta</taxon>
        <taxon>Magnoliopsida</taxon>
        <taxon>eudicotyledons</taxon>
        <taxon>Gunneridae</taxon>
        <taxon>Pentapetalae</taxon>
        <taxon>asterids</taxon>
        <taxon>lamiids</taxon>
        <taxon>Solanales</taxon>
        <taxon>Convolvulaceae</taxon>
        <taxon>Cuscuteae</taxon>
        <taxon>Cuscuta</taxon>
        <taxon>Cuscuta subgen. Grammica</taxon>
        <taxon>Cuscuta sect. Cleistogrammica</taxon>
    </lineage>
</organism>
<keyword evidence="4" id="KW-1185">Reference proteome</keyword>
<sequence length="253" mass="28958">MGLGTVHLLPQLGLNPKFEFPKNRTRHLSISQVPSSSSSLQVVCGLRNRARTPLWKSRLLSTEAIQAVQSMKLAAVTPDALDRVFKTRVSRLLKRDLLDALAELQRQNEVELAVKVFNQARKEVWYTPDLCMYNDMLRMLGKNKAVEAVEMMFCELRKDGLEPDTRAYTELMGAYFKVGMVEKGIETYELLKESGCVPDKLALAIMLRNLKDTKHADIVKRVKKDCQLYLDGPEEFLQEVERKYPKRMPLTIV</sequence>
<dbReference type="PANTHER" id="PTHR47594:SF5">
    <property type="entry name" value="PENTACOTRIPEPTIDE-REPEAT REGION OF PRORP DOMAIN-CONTAINING PROTEIN"/>
    <property type="match status" value="1"/>
</dbReference>
<dbReference type="Proteomes" id="UP000595140">
    <property type="component" value="Unassembled WGS sequence"/>
</dbReference>
<dbReference type="PROSITE" id="PS51375">
    <property type="entry name" value="PPR"/>
    <property type="match status" value="2"/>
</dbReference>
<dbReference type="Pfam" id="PF13812">
    <property type="entry name" value="PPR_3"/>
    <property type="match status" value="1"/>
</dbReference>
<feature type="repeat" description="PPR" evidence="2">
    <location>
        <begin position="129"/>
        <end position="163"/>
    </location>
</feature>